<accession>A0A0K8TUY3</accession>
<dbReference type="GO" id="GO:0050482">
    <property type="term" value="P:arachidonate secretion"/>
    <property type="evidence" value="ECO:0007669"/>
    <property type="project" value="InterPro"/>
</dbReference>
<feature type="signal peptide" evidence="1">
    <location>
        <begin position="1"/>
        <end position="19"/>
    </location>
</feature>
<reference evidence="2" key="1">
    <citation type="submission" date="2015-04" db="EMBL/GenBank/DDBJ databases">
        <authorList>
            <person name="Syromyatnikov M.Y."/>
            <person name="Popov V.N."/>
        </authorList>
    </citation>
    <scope>NUCLEOTIDE SEQUENCE</scope>
    <source>
        <tissue evidence="2">Venom duct</tissue>
    </source>
</reference>
<dbReference type="GO" id="GO:0004623">
    <property type="term" value="F:phospholipase A2 activity"/>
    <property type="evidence" value="ECO:0007669"/>
    <property type="project" value="InterPro"/>
</dbReference>
<dbReference type="AlphaFoldDB" id="A0A0K8TUY3"/>
<sequence>MKMLASVLWAMAALGVTWLLAVDSTSEQSCKRFSNGCSTPLPLPCQEYFRPACDRHDSCYQCGAHFGISRKQCDDAFSDHMSTLCDDLGFWGVCPAERKREVSSGRATPIARSTLLKRALHQKSSLNRDARVFFAPTFCHEWATSYYSVVRMAGAGLFFETIFDPADCQGLEACMPDH</sequence>
<dbReference type="InterPro" id="IPR036444">
    <property type="entry name" value="PLipase_A2_dom_sf"/>
</dbReference>
<dbReference type="PANTHER" id="PTHR37687">
    <property type="entry name" value="AGAP006772-PA"/>
    <property type="match status" value="1"/>
</dbReference>
<protein>
    <submittedName>
        <fullName evidence="2">Conopeptide</fullName>
    </submittedName>
</protein>
<proteinExistence type="predicted"/>
<dbReference type="InterPro" id="IPR038875">
    <property type="entry name" value="PLA2_conodipine-like"/>
</dbReference>
<dbReference type="PANTHER" id="PTHR37687:SF1">
    <property type="entry name" value="AGAP006772-PA"/>
    <property type="match status" value="1"/>
</dbReference>
<dbReference type="GO" id="GO:0006644">
    <property type="term" value="P:phospholipid metabolic process"/>
    <property type="evidence" value="ECO:0007669"/>
    <property type="project" value="InterPro"/>
</dbReference>
<organism evidence="2">
    <name type="scientific">Conus lenavati</name>
    <name type="common">Cone snail</name>
    <dbReference type="NCBI Taxonomy" id="1519839"/>
    <lineage>
        <taxon>Eukaryota</taxon>
        <taxon>Metazoa</taxon>
        <taxon>Spiralia</taxon>
        <taxon>Lophotrochozoa</taxon>
        <taxon>Mollusca</taxon>
        <taxon>Gastropoda</taxon>
        <taxon>Caenogastropoda</taxon>
        <taxon>Neogastropoda</taxon>
        <taxon>Conoidea</taxon>
        <taxon>Conidae</taxon>
        <taxon>Conus</taxon>
        <taxon>Splinoconus</taxon>
    </lineage>
</organism>
<dbReference type="Gene3D" id="1.20.90.10">
    <property type="entry name" value="Phospholipase A2 domain"/>
    <property type="match status" value="1"/>
</dbReference>
<evidence type="ECO:0000256" key="1">
    <source>
        <dbReference type="SAM" id="SignalP"/>
    </source>
</evidence>
<dbReference type="SUPFAM" id="SSF48619">
    <property type="entry name" value="Phospholipase A2, PLA2"/>
    <property type="match status" value="1"/>
</dbReference>
<feature type="chain" id="PRO_5005520319" evidence="1">
    <location>
        <begin position="20"/>
        <end position="178"/>
    </location>
</feature>
<dbReference type="EMBL" id="GCVH01000023">
    <property type="protein sequence ID" value="JAI17870.1"/>
    <property type="molecule type" value="Transcribed_RNA"/>
</dbReference>
<evidence type="ECO:0000313" key="2">
    <source>
        <dbReference type="EMBL" id="JAI17870.1"/>
    </source>
</evidence>
<name>A0A0K8TUY3_CONLV</name>
<keyword evidence="1" id="KW-0732">Signal</keyword>